<protein>
    <submittedName>
        <fullName evidence="1">Uncharacterized protein</fullName>
    </submittedName>
</protein>
<sequence length="85" mass="9452">MVLPASQSSSGAFENCPASCIRETDFKRIFKKKVHRNPTIISIAQRRLSAITESLFQMGTHSPPLLLLVKQGGKKKGFEYNAESE</sequence>
<dbReference type="AlphaFoldDB" id="A0A8T0FJI9"/>
<proteinExistence type="predicted"/>
<comment type="caution">
    <text evidence="1">The sequence shown here is derived from an EMBL/GenBank/DDBJ whole genome shotgun (WGS) entry which is preliminary data.</text>
</comment>
<evidence type="ECO:0000313" key="2">
    <source>
        <dbReference type="Proteomes" id="UP000807504"/>
    </source>
</evidence>
<reference evidence="1" key="2">
    <citation type="submission" date="2020-06" db="EMBL/GenBank/DDBJ databases">
        <authorList>
            <person name="Sheffer M."/>
        </authorList>
    </citation>
    <scope>NUCLEOTIDE SEQUENCE</scope>
</reference>
<reference evidence="1" key="1">
    <citation type="journal article" date="2020" name="bioRxiv">
        <title>Chromosome-level reference genome of the European wasp spider Argiope bruennichi: a resource for studies on range expansion and evolutionary adaptation.</title>
        <authorList>
            <person name="Sheffer M.M."/>
            <person name="Hoppe A."/>
            <person name="Krehenwinkel H."/>
            <person name="Uhl G."/>
            <person name="Kuss A.W."/>
            <person name="Jensen L."/>
            <person name="Jensen C."/>
            <person name="Gillespie R.G."/>
            <person name="Hoff K.J."/>
            <person name="Prost S."/>
        </authorList>
    </citation>
    <scope>NUCLEOTIDE SEQUENCE</scope>
</reference>
<organism evidence="1 2">
    <name type="scientific">Argiope bruennichi</name>
    <name type="common">Wasp spider</name>
    <name type="synonym">Aranea bruennichi</name>
    <dbReference type="NCBI Taxonomy" id="94029"/>
    <lineage>
        <taxon>Eukaryota</taxon>
        <taxon>Metazoa</taxon>
        <taxon>Ecdysozoa</taxon>
        <taxon>Arthropoda</taxon>
        <taxon>Chelicerata</taxon>
        <taxon>Arachnida</taxon>
        <taxon>Araneae</taxon>
        <taxon>Araneomorphae</taxon>
        <taxon>Entelegynae</taxon>
        <taxon>Araneoidea</taxon>
        <taxon>Araneidae</taxon>
        <taxon>Argiope</taxon>
    </lineage>
</organism>
<dbReference type="Proteomes" id="UP000807504">
    <property type="component" value="Unassembled WGS sequence"/>
</dbReference>
<gene>
    <name evidence="1" type="ORF">HNY73_005413</name>
</gene>
<accession>A0A8T0FJI9</accession>
<name>A0A8T0FJI9_ARGBR</name>
<keyword evidence="2" id="KW-1185">Reference proteome</keyword>
<evidence type="ECO:0000313" key="1">
    <source>
        <dbReference type="EMBL" id="KAF8790388.1"/>
    </source>
</evidence>
<dbReference type="EMBL" id="JABXBU010000011">
    <property type="protein sequence ID" value="KAF8790388.1"/>
    <property type="molecule type" value="Genomic_DNA"/>
</dbReference>